<dbReference type="InterPro" id="IPR057670">
    <property type="entry name" value="SH3_retrovirus"/>
</dbReference>
<dbReference type="SMART" id="SM00343">
    <property type="entry name" value="ZnF_C2HC"/>
    <property type="match status" value="1"/>
</dbReference>
<dbReference type="Pfam" id="PF25597">
    <property type="entry name" value="SH3_retrovirus"/>
    <property type="match status" value="1"/>
</dbReference>
<feature type="region of interest" description="Disordered" evidence="6">
    <location>
        <begin position="221"/>
        <end position="261"/>
    </location>
</feature>
<dbReference type="Pfam" id="PF13976">
    <property type="entry name" value="gag_pre-integrs"/>
    <property type="match status" value="1"/>
</dbReference>
<evidence type="ECO:0000313" key="9">
    <source>
        <dbReference type="EMBL" id="KAK1414863.1"/>
    </source>
</evidence>
<accession>A0AAD8K3Z3</accession>
<organism evidence="9 10">
    <name type="scientific">Tagetes erecta</name>
    <name type="common">African marigold</name>
    <dbReference type="NCBI Taxonomy" id="13708"/>
    <lineage>
        <taxon>Eukaryota</taxon>
        <taxon>Viridiplantae</taxon>
        <taxon>Streptophyta</taxon>
        <taxon>Embryophyta</taxon>
        <taxon>Tracheophyta</taxon>
        <taxon>Spermatophyta</taxon>
        <taxon>Magnoliopsida</taxon>
        <taxon>eudicotyledons</taxon>
        <taxon>Gunneridae</taxon>
        <taxon>Pentapetalae</taxon>
        <taxon>asterids</taxon>
        <taxon>campanulids</taxon>
        <taxon>Asterales</taxon>
        <taxon>Asteraceae</taxon>
        <taxon>Asteroideae</taxon>
        <taxon>Heliantheae alliance</taxon>
        <taxon>Tageteae</taxon>
        <taxon>Tagetes</taxon>
    </lineage>
</organism>
<evidence type="ECO:0008006" key="11">
    <source>
        <dbReference type="Google" id="ProtNLM"/>
    </source>
</evidence>
<evidence type="ECO:0000256" key="4">
    <source>
        <dbReference type="ARBA" id="ARBA00022801"/>
    </source>
</evidence>
<evidence type="ECO:0000313" key="10">
    <source>
        <dbReference type="Proteomes" id="UP001229421"/>
    </source>
</evidence>
<dbReference type="InterPro" id="IPR001584">
    <property type="entry name" value="Integrase_cat-core"/>
</dbReference>
<feature type="domain" description="Integrase catalytic" evidence="8">
    <location>
        <begin position="498"/>
        <end position="674"/>
    </location>
</feature>
<evidence type="ECO:0000256" key="1">
    <source>
        <dbReference type="ARBA" id="ARBA00022670"/>
    </source>
</evidence>
<dbReference type="InterPro" id="IPR036875">
    <property type="entry name" value="Znf_CCHC_sf"/>
</dbReference>
<protein>
    <recommendedName>
        <fullName evidence="11">Polyprotein</fullName>
    </recommendedName>
</protein>
<dbReference type="Gene3D" id="3.30.420.10">
    <property type="entry name" value="Ribonuclease H-like superfamily/Ribonuclease H"/>
    <property type="match status" value="1"/>
</dbReference>
<dbReference type="InterPro" id="IPR043502">
    <property type="entry name" value="DNA/RNA_pol_sf"/>
</dbReference>
<keyword evidence="5" id="KW-0863">Zinc-finger</keyword>
<dbReference type="GO" id="GO:0003676">
    <property type="term" value="F:nucleic acid binding"/>
    <property type="evidence" value="ECO:0007669"/>
    <property type="project" value="InterPro"/>
</dbReference>
<dbReference type="InterPro" id="IPR012337">
    <property type="entry name" value="RNaseH-like_sf"/>
</dbReference>
<gene>
    <name evidence="9" type="ORF">QVD17_30624</name>
</gene>
<dbReference type="CDD" id="cd09272">
    <property type="entry name" value="RNase_HI_RT_Ty1"/>
    <property type="match status" value="1"/>
</dbReference>
<dbReference type="EMBL" id="JAUHHV010000008">
    <property type="protein sequence ID" value="KAK1414863.1"/>
    <property type="molecule type" value="Genomic_DNA"/>
</dbReference>
<reference evidence="9" key="1">
    <citation type="journal article" date="2023" name="bioRxiv">
        <title>Improved chromosome-level genome assembly for marigold (Tagetes erecta).</title>
        <authorList>
            <person name="Jiang F."/>
            <person name="Yuan L."/>
            <person name="Wang S."/>
            <person name="Wang H."/>
            <person name="Xu D."/>
            <person name="Wang A."/>
            <person name="Fan W."/>
        </authorList>
    </citation>
    <scope>NUCLEOTIDE SEQUENCE</scope>
    <source>
        <strain evidence="9">WSJ</strain>
        <tissue evidence="9">Leaf</tissue>
    </source>
</reference>
<keyword evidence="10" id="KW-1185">Reference proteome</keyword>
<dbReference type="GO" id="GO:0006508">
    <property type="term" value="P:proteolysis"/>
    <property type="evidence" value="ECO:0007669"/>
    <property type="project" value="UniProtKB-KW"/>
</dbReference>
<dbReference type="PANTHER" id="PTHR42648">
    <property type="entry name" value="TRANSPOSASE, PUTATIVE-RELATED"/>
    <property type="match status" value="1"/>
</dbReference>
<dbReference type="Pfam" id="PF00665">
    <property type="entry name" value="rve"/>
    <property type="match status" value="1"/>
</dbReference>
<keyword evidence="3" id="KW-0064">Aspartyl protease</keyword>
<keyword evidence="5" id="KW-0862">Zinc</keyword>
<dbReference type="SUPFAM" id="SSF56672">
    <property type="entry name" value="DNA/RNA polymerases"/>
    <property type="match status" value="1"/>
</dbReference>
<feature type="domain" description="CCHC-type" evidence="7">
    <location>
        <begin position="270"/>
        <end position="284"/>
    </location>
</feature>
<dbReference type="Pfam" id="PF00098">
    <property type="entry name" value="zf-CCHC"/>
    <property type="match status" value="1"/>
</dbReference>
<dbReference type="PROSITE" id="PS50994">
    <property type="entry name" value="INTEGRASE"/>
    <property type="match status" value="1"/>
</dbReference>
<dbReference type="InterPro" id="IPR036397">
    <property type="entry name" value="RNaseH_sf"/>
</dbReference>
<sequence length="1338" mass="152960">MAGIKNPPNAIIPPVHNLSLRTLLEKDRLNYNNFMDWFRNLRIVLKQEKKSYVLDDPIPDEPNIDDVDAYADWIKHTEDSVQVSCLMLGTMIPELQKDFEHHGAYDMITQLKEMFLQKARVERFETVRALHACHMEETQSVSSYVLKMQSHITRLERLNCPVSKELATDLILNGLTKKFETFVLNYNMNGWDKSIPELHGMLKTAEAGMGKKVLPVLQINEGGSKKRHHPEPKAKVAKGKGHVNVKGKWKGKAKAEPFKQKEKKQKSDPCFHCGEVGHWLRNCPTYLKELKEKRDAGQASGTTFMIHIDLNITSHNTWVLDTGCGTHICNLLQGFKRSKNLKKGDISLYMGNGAQVQVEAKGDFVLKLPSGLEVILYDILYAPSLTRNIISVSLLRQFGYDFKFVDNAIDVSLNGIFYFKALPYNGIYELVHDNTSFDNMLYQSYTKKLKLDLSKTFIWHCRLGHISKGRINTLQKNGLLKSSDDSFDKCESCLLGKMTKKPFSGTNERAKDLLGIIHTDVCGPFKTMTRNGERYFITFTDDYSRYGYVFLLKHKDEAFEVFKVFQNEVQNQLNKTIKVLQSDRGGEYLNDKFLDHLSSCGIISQLTPPGTPQHNGVSERRNRTLLDMVRSMMARSTLPLSFWGFALLSAARILNMVPTKKVDKIPFEIWHGRVPSLNYLKVWGCEAYVKQNNQNKLDSRSTKCIFVGYPKDSMGYHFYNPDEQKVFIALKAEFLETKFLMEETTRAVELEEDLEPQIDTRLVDTSNQQEVVEDDQVVDQDTQNVRRSGRISHPPERYGFFMDGCYVVDSDEPITYHDAMSRSDCDKWLEAMNVEMQSMHDNQVWDLVVQPPNSKLVGSKWVFKKKTDMHGNLDTYKARLVAKGFTQTQGVDYDETFSPVAMLKSIRILFAIAAHYDYEIWQMDVKTAFLNGHLEEDVYMVQPEGFVDPQHPNKVCKLKKSIYGLKQASRSWNRRFDDEVKKFGFIKNADEACVYKKASGSIIIFLVLYVDDILLFGNDIPTMEGVKAWLGSCFSIKDLGEAAYILGIKIYRDRSRRLIGLNQSAYIDKILKRFKMENSKKGLVPIPRGTILNTSQCPSSKDEQDRMKGVPYASAIGSIMYAMICTRPDVSCALSMTSRYQQNPGDGHWMAVKNILKYLRRTKDMFLIYGSGEDELVVKGYTDASFQTDRDDSRSQSGYVFVLNGGAISWKSSKQDVVALSTTESEYIAASIAAQEAAWIKKFIADLGVVRTIQDPIEIFCDNEGAIAQIKEPRAHQKTRHIERRFNYIRDEVEKGKICIRKVHTDQNIADPLTKLLERPKHETHTCALGLRYSSDWI</sequence>
<evidence type="ECO:0000256" key="5">
    <source>
        <dbReference type="PROSITE-ProRule" id="PRU00047"/>
    </source>
</evidence>
<dbReference type="InterPro" id="IPR013103">
    <property type="entry name" value="RVT_2"/>
</dbReference>
<dbReference type="InterPro" id="IPR001878">
    <property type="entry name" value="Znf_CCHC"/>
</dbReference>
<dbReference type="GO" id="GO:0008270">
    <property type="term" value="F:zinc ion binding"/>
    <property type="evidence" value="ECO:0007669"/>
    <property type="project" value="UniProtKB-KW"/>
</dbReference>
<dbReference type="Pfam" id="PF14223">
    <property type="entry name" value="Retrotran_gag_2"/>
    <property type="match status" value="1"/>
</dbReference>
<name>A0AAD8K3Z3_TARER</name>
<dbReference type="InterPro" id="IPR039537">
    <property type="entry name" value="Retrotran_Ty1/copia-like"/>
</dbReference>
<evidence type="ECO:0000256" key="2">
    <source>
        <dbReference type="ARBA" id="ARBA00022723"/>
    </source>
</evidence>
<keyword evidence="2" id="KW-0479">Metal-binding</keyword>
<dbReference type="InterPro" id="IPR054722">
    <property type="entry name" value="PolX-like_BBD"/>
</dbReference>
<dbReference type="PANTHER" id="PTHR42648:SF27">
    <property type="entry name" value="RNA-DIRECTED DNA POLYMERASE"/>
    <property type="match status" value="1"/>
</dbReference>
<dbReference type="GO" id="GO:0015074">
    <property type="term" value="P:DNA integration"/>
    <property type="evidence" value="ECO:0007669"/>
    <property type="project" value="InterPro"/>
</dbReference>
<evidence type="ECO:0000259" key="8">
    <source>
        <dbReference type="PROSITE" id="PS50994"/>
    </source>
</evidence>
<proteinExistence type="predicted"/>
<keyword evidence="4" id="KW-0378">Hydrolase</keyword>
<dbReference type="Pfam" id="PF07727">
    <property type="entry name" value="RVT_2"/>
    <property type="match status" value="1"/>
</dbReference>
<feature type="compositionally biased region" description="Basic residues" evidence="6">
    <location>
        <begin position="225"/>
        <end position="252"/>
    </location>
</feature>
<comment type="caution">
    <text evidence="9">The sequence shown here is derived from an EMBL/GenBank/DDBJ whole genome shotgun (WGS) entry which is preliminary data.</text>
</comment>
<keyword evidence="1" id="KW-0645">Protease</keyword>
<dbReference type="PROSITE" id="PS50158">
    <property type="entry name" value="ZF_CCHC"/>
    <property type="match status" value="1"/>
</dbReference>
<evidence type="ECO:0000256" key="3">
    <source>
        <dbReference type="ARBA" id="ARBA00022750"/>
    </source>
</evidence>
<dbReference type="Pfam" id="PF22936">
    <property type="entry name" value="Pol_BBD"/>
    <property type="match status" value="1"/>
</dbReference>
<dbReference type="Gene3D" id="4.10.60.10">
    <property type="entry name" value="Zinc finger, CCHC-type"/>
    <property type="match status" value="1"/>
</dbReference>
<evidence type="ECO:0000259" key="7">
    <source>
        <dbReference type="PROSITE" id="PS50158"/>
    </source>
</evidence>
<evidence type="ECO:0000256" key="6">
    <source>
        <dbReference type="SAM" id="MobiDB-lite"/>
    </source>
</evidence>
<dbReference type="Proteomes" id="UP001229421">
    <property type="component" value="Unassembled WGS sequence"/>
</dbReference>
<dbReference type="InterPro" id="IPR025724">
    <property type="entry name" value="GAG-pre-integrase_dom"/>
</dbReference>
<dbReference type="SUPFAM" id="SSF53098">
    <property type="entry name" value="Ribonuclease H-like"/>
    <property type="match status" value="1"/>
</dbReference>
<dbReference type="SUPFAM" id="SSF57756">
    <property type="entry name" value="Retrovirus zinc finger-like domains"/>
    <property type="match status" value="1"/>
</dbReference>
<dbReference type="GO" id="GO:0004190">
    <property type="term" value="F:aspartic-type endopeptidase activity"/>
    <property type="evidence" value="ECO:0007669"/>
    <property type="project" value="UniProtKB-KW"/>
</dbReference>